<dbReference type="GO" id="GO:0016987">
    <property type="term" value="F:sigma factor activity"/>
    <property type="evidence" value="ECO:0007669"/>
    <property type="project" value="UniProtKB-KW"/>
</dbReference>
<name>A0A645ITN0_9ZZZZ</name>
<dbReference type="Gene3D" id="1.10.10.10">
    <property type="entry name" value="Winged helix-like DNA-binding domain superfamily/Winged helix DNA-binding domain"/>
    <property type="match status" value="1"/>
</dbReference>
<evidence type="ECO:0000259" key="5">
    <source>
        <dbReference type="Pfam" id="PF04542"/>
    </source>
</evidence>
<dbReference type="Gene3D" id="1.10.1740.10">
    <property type="match status" value="1"/>
</dbReference>
<dbReference type="InterPro" id="IPR036388">
    <property type="entry name" value="WH-like_DNA-bd_sf"/>
</dbReference>
<protein>
    <submittedName>
        <fullName evidence="7">ECF RNA polymerase sigma factor SigE</fullName>
    </submittedName>
</protein>
<dbReference type="InterPro" id="IPR039425">
    <property type="entry name" value="RNA_pol_sigma-70-like"/>
</dbReference>
<dbReference type="GO" id="GO:0003677">
    <property type="term" value="F:DNA binding"/>
    <property type="evidence" value="ECO:0007669"/>
    <property type="project" value="InterPro"/>
</dbReference>
<dbReference type="InterPro" id="IPR013249">
    <property type="entry name" value="RNA_pol_sigma70_r4_t2"/>
</dbReference>
<feature type="domain" description="RNA polymerase sigma-70 region 2" evidence="5">
    <location>
        <begin position="2"/>
        <end position="59"/>
    </location>
</feature>
<evidence type="ECO:0000256" key="1">
    <source>
        <dbReference type="ARBA" id="ARBA00010641"/>
    </source>
</evidence>
<dbReference type="GO" id="GO:0006352">
    <property type="term" value="P:DNA-templated transcription initiation"/>
    <property type="evidence" value="ECO:0007669"/>
    <property type="project" value="InterPro"/>
</dbReference>
<keyword evidence="3" id="KW-0731">Sigma factor</keyword>
<comment type="similarity">
    <text evidence="1">Belongs to the sigma-70 factor family. ECF subfamily.</text>
</comment>
<dbReference type="NCBIfam" id="TIGR02937">
    <property type="entry name" value="sigma70-ECF"/>
    <property type="match status" value="1"/>
</dbReference>
<dbReference type="EMBL" id="VSSQ01122817">
    <property type="protein sequence ID" value="MPN54517.1"/>
    <property type="molecule type" value="Genomic_DNA"/>
</dbReference>
<evidence type="ECO:0000259" key="6">
    <source>
        <dbReference type="Pfam" id="PF08281"/>
    </source>
</evidence>
<feature type="domain" description="RNA polymerase sigma factor 70 region 4 type 2" evidence="6">
    <location>
        <begin position="85"/>
        <end position="137"/>
    </location>
</feature>
<comment type="caution">
    <text evidence="7">The sequence shown here is derived from an EMBL/GenBank/DDBJ whole genome shotgun (WGS) entry which is preliminary data.</text>
</comment>
<sequence>MSVALLYANDRGDATEIVNDSFIKIFKEIRKFDTSMSFKSWFRRIVINTAIDRFRKESRKRTMIQVDELPVHDTEPGVISKISAEEIFSLLNNLPLIHKTIFCLYEIEGYSHEEIAKELKIPESSCRVYLTRAKKRLQELYRLHFNS</sequence>
<evidence type="ECO:0000256" key="4">
    <source>
        <dbReference type="ARBA" id="ARBA00023163"/>
    </source>
</evidence>
<dbReference type="Pfam" id="PF08281">
    <property type="entry name" value="Sigma70_r4_2"/>
    <property type="match status" value="1"/>
</dbReference>
<evidence type="ECO:0000256" key="3">
    <source>
        <dbReference type="ARBA" id="ARBA00023082"/>
    </source>
</evidence>
<dbReference type="Pfam" id="PF04542">
    <property type="entry name" value="Sigma70_r2"/>
    <property type="match status" value="1"/>
</dbReference>
<dbReference type="SUPFAM" id="SSF88946">
    <property type="entry name" value="Sigma2 domain of RNA polymerase sigma factors"/>
    <property type="match status" value="1"/>
</dbReference>
<evidence type="ECO:0000313" key="7">
    <source>
        <dbReference type="EMBL" id="MPN54517.1"/>
    </source>
</evidence>
<dbReference type="CDD" id="cd06171">
    <property type="entry name" value="Sigma70_r4"/>
    <property type="match status" value="1"/>
</dbReference>
<dbReference type="InterPro" id="IPR013324">
    <property type="entry name" value="RNA_pol_sigma_r3/r4-like"/>
</dbReference>
<dbReference type="InterPro" id="IPR007627">
    <property type="entry name" value="RNA_pol_sigma70_r2"/>
</dbReference>
<dbReference type="PANTHER" id="PTHR43133:SF60">
    <property type="entry name" value="RNA POLYMERASE SIGMA FACTOR SIGV"/>
    <property type="match status" value="1"/>
</dbReference>
<accession>A0A645ITN0</accession>
<dbReference type="PANTHER" id="PTHR43133">
    <property type="entry name" value="RNA POLYMERASE ECF-TYPE SIGMA FACTO"/>
    <property type="match status" value="1"/>
</dbReference>
<dbReference type="InterPro" id="IPR013325">
    <property type="entry name" value="RNA_pol_sigma_r2"/>
</dbReference>
<organism evidence="7">
    <name type="scientific">bioreactor metagenome</name>
    <dbReference type="NCBI Taxonomy" id="1076179"/>
    <lineage>
        <taxon>unclassified sequences</taxon>
        <taxon>metagenomes</taxon>
        <taxon>ecological metagenomes</taxon>
    </lineage>
</organism>
<dbReference type="SUPFAM" id="SSF88659">
    <property type="entry name" value="Sigma3 and sigma4 domains of RNA polymerase sigma factors"/>
    <property type="match status" value="1"/>
</dbReference>
<dbReference type="AlphaFoldDB" id="A0A645ITN0"/>
<keyword evidence="2" id="KW-0805">Transcription regulation</keyword>
<keyword evidence="4" id="KW-0804">Transcription</keyword>
<reference evidence="7" key="1">
    <citation type="submission" date="2019-08" db="EMBL/GenBank/DDBJ databases">
        <authorList>
            <person name="Kucharzyk K."/>
            <person name="Murdoch R.W."/>
            <person name="Higgins S."/>
            <person name="Loffler F."/>
        </authorList>
    </citation>
    <scope>NUCLEOTIDE SEQUENCE</scope>
</reference>
<evidence type="ECO:0000256" key="2">
    <source>
        <dbReference type="ARBA" id="ARBA00023015"/>
    </source>
</evidence>
<gene>
    <name evidence="7" type="primary">sigE_46</name>
    <name evidence="7" type="ORF">SDC9_202187</name>
</gene>
<dbReference type="InterPro" id="IPR014284">
    <property type="entry name" value="RNA_pol_sigma-70_dom"/>
</dbReference>
<proteinExistence type="inferred from homology"/>